<dbReference type="InterPro" id="IPR046347">
    <property type="entry name" value="bZIP_sf"/>
</dbReference>
<accession>A0AAE0GW41</accession>
<comment type="caution">
    <text evidence="8">The sequence shown here is derived from an EMBL/GenBank/DDBJ whole genome shotgun (WGS) entry which is preliminary data.</text>
</comment>
<evidence type="ECO:0000256" key="4">
    <source>
        <dbReference type="ARBA" id="ARBA00023163"/>
    </source>
</evidence>
<dbReference type="GO" id="GO:0003677">
    <property type="term" value="F:DNA binding"/>
    <property type="evidence" value="ECO:0007669"/>
    <property type="project" value="UniProtKB-KW"/>
</dbReference>
<evidence type="ECO:0000256" key="5">
    <source>
        <dbReference type="ARBA" id="ARBA00023242"/>
    </source>
</evidence>
<reference evidence="8 9" key="1">
    <citation type="journal article" date="2015" name="Genome Biol. Evol.">
        <title>Comparative Genomics of a Bacterivorous Green Alga Reveals Evolutionary Causalities and Consequences of Phago-Mixotrophic Mode of Nutrition.</title>
        <authorList>
            <person name="Burns J.A."/>
            <person name="Paasch A."/>
            <person name="Narechania A."/>
            <person name="Kim E."/>
        </authorList>
    </citation>
    <scope>NUCLEOTIDE SEQUENCE [LARGE SCALE GENOMIC DNA]</scope>
    <source>
        <strain evidence="8 9">PLY_AMNH</strain>
    </source>
</reference>
<evidence type="ECO:0000256" key="3">
    <source>
        <dbReference type="ARBA" id="ARBA00023125"/>
    </source>
</evidence>
<comment type="subcellular location">
    <subcellularLocation>
        <location evidence="1">Nucleus</location>
    </subcellularLocation>
</comment>
<proteinExistence type="predicted"/>
<dbReference type="Gene3D" id="1.20.5.170">
    <property type="match status" value="1"/>
</dbReference>
<dbReference type="PANTHER" id="PTHR46408:SF10">
    <property type="entry name" value="BASIC LEUCINE ZIPPER 63"/>
    <property type="match status" value="1"/>
</dbReference>
<keyword evidence="5" id="KW-0539">Nucleus</keyword>
<dbReference type="GO" id="GO:0003700">
    <property type="term" value="F:DNA-binding transcription factor activity"/>
    <property type="evidence" value="ECO:0007669"/>
    <property type="project" value="InterPro"/>
</dbReference>
<organism evidence="8 9">
    <name type="scientific">Cymbomonas tetramitiformis</name>
    <dbReference type="NCBI Taxonomy" id="36881"/>
    <lineage>
        <taxon>Eukaryota</taxon>
        <taxon>Viridiplantae</taxon>
        <taxon>Chlorophyta</taxon>
        <taxon>Pyramimonadophyceae</taxon>
        <taxon>Pyramimonadales</taxon>
        <taxon>Pyramimonadaceae</taxon>
        <taxon>Cymbomonas</taxon>
    </lineage>
</organism>
<evidence type="ECO:0000256" key="6">
    <source>
        <dbReference type="SAM" id="Coils"/>
    </source>
</evidence>
<keyword evidence="6" id="KW-0175">Coiled coil</keyword>
<dbReference type="Pfam" id="PF00170">
    <property type="entry name" value="bZIP_1"/>
    <property type="match status" value="1"/>
</dbReference>
<dbReference type="PROSITE" id="PS50217">
    <property type="entry name" value="BZIP"/>
    <property type="match status" value="1"/>
</dbReference>
<dbReference type="FunFam" id="1.20.5.170:FF:000020">
    <property type="entry name" value="BZIP transcription factor"/>
    <property type="match status" value="1"/>
</dbReference>
<feature type="coiled-coil region" evidence="6">
    <location>
        <begin position="141"/>
        <end position="168"/>
    </location>
</feature>
<feature type="domain" description="BZIP" evidence="7">
    <location>
        <begin position="126"/>
        <end position="168"/>
    </location>
</feature>
<dbReference type="SMART" id="SM00338">
    <property type="entry name" value="BRLZ"/>
    <property type="match status" value="1"/>
</dbReference>
<dbReference type="PANTHER" id="PTHR46408">
    <property type="entry name" value="BASIC LEUCINE ZIPPER 63"/>
    <property type="match status" value="1"/>
</dbReference>
<evidence type="ECO:0000313" key="9">
    <source>
        <dbReference type="Proteomes" id="UP001190700"/>
    </source>
</evidence>
<dbReference type="GO" id="GO:0005634">
    <property type="term" value="C:nucleus"/>
    <property type="evidence" value="ECO:0007669"/>
    <property type="project" value="UniProtKB-SubCell"/>
</dbReference>
<keyword evidence="3" id="KW-0238">DNA-binding</keyword>
<dbReference type="AlphaFoldDB" id="A0AAE0GW41"/>
<dbReference type="SUPFAM" id="SSF57959">
    <property type="entry name" value="Leucine zipper domain"/>
    <property type="match status" value="1"/>
</dbReference>
<dbReference type="Proteomes" id="UP001190700">
    <property type="component" value="Unassembled WGS sequence"/>
</dbReference>
<keyword evidence="9" id="KW-1185">Reference proteome</keyword>
<evidence type="ECO:0000256" key="2">
    <source>
        <dbReference type="ARBA" id="ARBA00023015"/>
    </source>
</evidence>
<protein>
    <recommendedName>
        <fullName evidence="7">BZIP domain-containing protein</fullName>
    </recommendedName>
</protein>
<evidence type="ECO:0000259" key="7">
    <source>
        <dbReference type="PROSITE" id="PS50217"/>
    </source>
</evidence>
<evidence type="ECO:0000313" key="8">
    <source>
        <dbReference type="EMBL" id="KAK3285489.1"/>
    </source>
</evidence>
<gene>
    <name evidence="8" type="ORF">CYMTET_6910</name>
</gene>
<dbReference type="InterPro" id="IPR004827">
    <property type="entry name" value="bZIP"/>
</dbReference>
<evidence type="ECO:0000256" key="1">
    <source>
        <dbReference type="ARBA" id="ARBA00004123"/>
    </source>
</evidence>
<dbReference type="EMBL" id="LGRX02001797">
    <property type="protein sequence ID" value="KAK3285489.1"/>
    <property type="molecule type" value="Genomic_DNA"/>
</dbReference>
<keyword evidence="2" id="KW-0805">Transcription regulation</keyword>
<name>A0AAE0GW41_9CHLO</name>
<sequence length="265" mass="29103">MALENILSDGELLALLLSCDERLENVDHLKRVQLVSLCQAQARALDHFRSAPQILTQPSAICDPVVLSVSIVSGDTAVGGAESDALVPSEICFCEQGVGTGPVILDTRSVLSRKGGSELEEPMISNRESARRSRRRKLEHVQCLDSQISQLQAENHNLLDRLSSMEQRAREAMYENCQLKEEVDALKLQLRACTGKMNRSASLQRVASQEHLAKRRGGIMREPMLPDEAVENCRQESAGCGLFRSLGSYENIVQLQFSSPGVTGS</sequence>
<keyword evidence="4" id="KW-0804">Transcription</keyword>